<dbReference type="AlphaFoldDB" id="A0AAW6U3D7"/>
<name>A0AAW6U3D7_9BACT</name>
<protein>
    <recommendedName>
        <fullName evidence="3">Ig-like domain-containing protein</fullName>
    </recommendedName>
</protein>
<evidence type="ECO:0008006" key="3">
    <source>
        <dbReference type="Google" id="ProtNLM"/>
    </source>
</evidence>
<organism evidence="1 2">
    <name type="scientific">Anaerobaca lacustris</name>
    <dbReference type="NCBI Taxonomy" id="3044600"/>
    <lineage>
        <taxon>Bacteria</taxon>
        <taxon>Pseudomonadati</taxon>
        <taxon>Planctomycetota</taxon>
        <taxon>Phycisphaerae</taxon>
        <taxon>Sedimentisphaerales</taxon>
        <taxon>Anaerobacaceae</taxon>
        <taxon>Anaerobaca</taxon>
    </lineage>
</organism>
<keyword evidence="2" id="KW-1185">Reference proteome</keyword>
<dbReference type="RefSeq" id="WP_349246828.1">
    <property type="nucleotide sequence ID" value="NZ_JASCXX010000035.1"/>
</dbReference>
<sequence length="76" mass="8104">MTYDAAAGHIVVTATVAGKPIPDRACVWISDGQTVHTDSTLPYRRVTGIGTYVCAEITGDGGTTYTNPFGFVRREP</sequence>
<dbReference type="Proteomes" id="UP001431776">
    <property type="component" value="Unassembled WGS sequence"/>
</dbReference>
<comment type="caution">
    <text evidence="1">The sequence shown here is derived from an EMBL/GenBank/DDBJ whole genome shotgun (WGS) entry which is preliminary data.</text>
</comment>
<reference evidence="1" key="1">
    <citation type="submission" date="2023-05" db="EMBL/GenBank/DDBJ databases">
        <title>Anaerotaeda fermentans gen. nov., sp. nov., a novel anaerobic planctomycete of the new family within the order Sedimentisphaerales isolated from Taman Peninsula, Russia.</title>
        <authorList>
            <person name="Khomyakova M.A."/>
            <person name="Merkel A.Y."/>
            <person name="Slobodkin A.I."/>
        </authorList>
    </citation>
    <scope>NUCLEOTIDE SEQUENCE</scope>
    <source>
        <strain evidence="1">M17dextr</strain>
    </source>
</reference>
<evidence type="ECO:0000313" key="2">
    <source>
        <dbReference type="Proteomes" id="UP001431776"/>
    </source>
</evidence>
<accession>A0AAW6U3D7</accession>
<dbReference type="EMBL" id="JASCXX010000035">
    <property type="protein sequence ID" value="MDI6451420.1"/>
    <property type="molecule type" value="Genomic_DNA"/>
</dbReference>
<proteinExistence type="predicted"/>
<evidence type="ECO:0000313" key="1">
    <source>
        <dbReference type="EMBL" id="MDI6451420.1"/>
    </source>
</evidence>
<gene>
    <name evidence="1" type="ORF">QJ522_20325</name>
</gene>